<dbReference type="Gene3D" id="3.20.20.80">
    <property type="entry name" value="Glycosidases"/>
    <property type="match status" value="1"/>
</dbReference>
<evidence type="ECO:0000313" key="4">
    <source>
        <dbReference type="Proteomes" id="UP001603857"/>
    </source>
</evidence>
<dbReference type="InterPro" id="IPR017853">
    <property type="entry name" value="GH"/>
</dbReference>
<proteinExistence type="inferred from homology"/>
<dbReference type="InterPro" id="IPR001360">
    <property type="entry name" value="Glyco_hydro_1"/>
</dbReference>
<dbReference type="Pfam" id="PF00232">
    <property type="entry name" value="Glyco_hydro_1"/>
    <property type="match status" value="1"/>
</dbReference>
<dbReference type="SUPFAM" id="SSF51445">
    <property type="entry name" value="(Trans)glycosidases"/>
    <property type="match status" value="1"/>
</dbReference>
<evidence type="ECO:0008006" key="5">
    <source>
        <dbReference type="Google" id="ProtNLM"/>
    </source>
</evidence>
<gene>
    <name evidence="3" type="ORF">Fmac_022265</name>
</gene>
<evidence type="ECO:0000256" key="2">
    <source>
        <dbReference type="RuleBase" id="RU003690"/>
    </source>
</evidence>
<evidence type="ECO:0000256" key="1">
    <source>
        <dbReference type="ARBA" id="ARBA00010838"/>
    </source>
</evidence>
<dbReference type="Proteomes" id="UP001603857">
    <property type="component" value="Unassembled WGS sequence"/>
</dbReference>
<dbReference type="PANTHER" id="PTHR10353:SF172">
    <property type="entry name" value="GLYCOSIDE HYDROLASE FAMILY 1 PROTEIN"/>
    <property type="match status" value="1"/>
</dbReference>
<keyword evidence="4" id="KW-1185">Reference proteome</keyword>
<dbReference type="AlphaFoldDB" id="A0ABD1LZ95"/>
<dbReference type="PANTHER" id="PTHR10353">
    <property type="entry name" value="GLYCOSYL HYDROLASE"/>
    <property type="match status" value="1"/>
</dbReference>
<accession>A0ABD1LZ95</accession>
<name>A0ABD1LZ95_9FABA</name>
<comment type="caution">
    <text evidence="3">The sequence shown here is derived from an EMBL/GenBank/DDBJ whole genome shotgun (WGS) entry which is preliminary data.</text>
</comment>
<protein>
    <recommendedName>
        <fullName evidence="5">Beta-glucosidase</fullName>
    </recommendedName>
</protein>
<evidence type="ECO:0000313" key="3">
    <source>
        <dbReference type="EMBL" id="KAL2328838.1"/>
    </source>
</evidence>
<sequence>MDPLISGDYPKSMRSLVRTRLPKFTTEQAKQLVGSFDFIGLNYYSTTYASDAPHLSNSRPNYVTDSLYNPTCKDFNLLSLSIP</sequence>
<organism evidence="3 4">
    <name type="scientific">Flemingia macrophylla</name>
    <dbReference type="NCBI Taxonomy" id="520843"/>
    <lineage>
        <taxon>Eukaryota</taxon>
        <taxon>Viridiplantae</taxon>
        <taxon>Streptophyta</taxon>
        <taxon>Embryophyta</taxon>
        <taxon>Tracheophyta</taxon>
        <taxon>Spermatophyta</taxon>
        <taxon>Magnoliopsida</taxon>
        <taxon>eudicotyledons</taxon>
        <taxon>Gunneridae</taxon>
        <taxon>Pentapetalae</taxon>
        <taxon>rosids</taxon>
        <taxon>fabids</taxon>
        <taxon>Fabales</taxon>
        <taxon>Fabaceae</taxon>
        <taxon>Papilionoideae</taxon>
        <taxon>50 kb inversion clade</taxon>
        <taxon>NPAAA clade</taxon>
        <taxon>indigoferoid/millettioid clade</taxon>
        <taxon>Phaseoleae</taxon>
        <taxon>Flemingia</taxon>
    </lineage>
</organism>
<dbReference type="EMBL" id="JBGMDY010000007">
    <property type="protein sequence ID" value="KAL2328838.1"/>
    <property type="molecule type" value="Genomic_DNA"/>
</dbReference>
<reference evidence="3 4" key="1">
    <citation type="submission" date="2024-08" db="EMBL/GenBank/DDBJ databases">
        <title>Insights into the chromosomal genome structure of Flemingia macrophylla.</title>
        <authorList>
            <person name="Ding Y."/>
            <person name="Zhao Y."/>
            <person name="Bi W."/>
            <person name="Wu M."/>
            <person name="Zhao G."/>
            <person name="Gong Y."/>
            <person name="Li W."/>
            <person name="Zhang P."/>
        </authorList>
    </citation>
    <scope>NUCLEOTIDE SEQUENCE [LARGE SCALE GENOMIC DNA]</scope>
    <source>
        <strain evidence="3">DYQJB</strain>
        <tissue evidence="3">Leaf</tissue>
    </source>
</reference>
<comment type="similarity">
    <text evidence="1 2">Belongs to the glycosyl hydrolase 1 family.</text>
</comment>